<keyword evidence="3 11" id="KW-0597">Phosphoprotein</keyword>
<dbReference type="GO" id="GO:0005886">
    <property type="term" value="C:plasma membrane"/>
    <property type="evidence" value="ECO:0007669"/>
    <property type="project" value="UniProtKB-SubCell"/>
</dbReference>
<evidence type="ECO:0000256" key="1">
    <source>
        <dbReference type="ARBA" id="ARBA00004651"/>
    </source>
</evidence>
<dbReference type="GO" id="GO:0004672">
    <property type="term" value="F:protein kinase activity"/>
    <property type="evidence" value="ECO:0007669"/>
    <property type="project" value="UniProtKB-ARBA"/>
</dbReference>
<dbReference type="SUPFAM" id="SSF47226">
    <property type="entry name" value="Histidine-containing phosphotransfer domain, HPT domain"/>
    <property type="match status" value="1"/>
</dbReference>
<keyword evidence="2" id="KW-1003">Cell membrane</keyword>
<dbReference type="CDD" id="cd17546">
    <property type="entry name" value="REC_hyHK_CKI1_RcsC-like"/>
    <property type="match status" value="1"/>
</dbReference>
<dbReference type="PROSITE" id="PS50894">
    <property type="entry name" value="HPT"/>
    <property type="match status" value="1"/>
</dbReference>
<dbReference type="InterPro" id="IPR011006">
    <property type="entry name" value="CheY-like_superfamily"/>
</dbReference>
<dbReference type="SUPFAM" id="SSF52172">
    <property type="entry name" value="CheY-like"/>
    <property type="match status" value="1"/>
</dbReference>
<feature type="domain" description="HPt" evidence="13">
    <location>
        <begin position="160"/>
        <end position="252"/>
    </location>
</feature>
<accession>A0A4R3JUV5</accession>
<gene>
    <name evidence="14" type="ORF">EDC61_1089</name>
</gene>
<name>A0A4R3JUV5_9PROT</name>
<dbReference type="InterPro" id="IPR001789">
    <property type="entry name" value="Sig_transdc_resp-reg_receiver"/>
</dbReference>
<evidence type="ECO:0000259" key="13">
    <source>
        <dbReference type="PROSITE" id="PS50894"/>
    </source>
</evidence>
<dbReference type="PROSITE" id="PS50110">
    <property type="entry name" value="RESPONSE_REGULATORY"/>
    <property type="match status" value="1"/>
</dbReference>
<evidence type="ECO:0000259" key="12">
    <source>
        <dbReference type="PROSITE" id="PS50110"/>
    </source>
</evidence>
<dbReference type="PANTHER" id="PTHR45339">
    <property type="entry name" value="HYBRID SIGNAL TRANSDUCTION HISTIDINE KINASE J"/>
    <property type="match status" value="1"/>
</dbReference>
<keyword evidence="6" id="KW-0067">ATP-binding</keyword>
<evidence type="ECO:0000256" key="4">
    <source>
        <dbReference type="ARBA" id="ARBA00022692"/>
    </source>
</evidence>
<dbReference type="InterPro" id="IPR036641">
    <property type="entry name" value="HPT_dom_sf"/>
</dbReference>
<keyword evidence="9" id="KW-0472">Membrane</keyword>
<dbReference type="EMBL" id="SLZY01000008">
    <property type="protein sequence ID" value="TCS71666.1"/>
    <property type="molecule type" value="Genomic_DNA"/>
</dbReference>
<evidence type="ECO:0000256" key="11">
    <source>
        <dbReference type="PROSITE-ProRule" id="PRU00169"/>
    </source>
</evidence>
<evidence type="ECO:0000256" key="7">
    <source>
        <dbReference type="ARBA" id="ARBA00022989"/>
    </source>
</evidence>
<evidence type="ECO:0000313" key="14">
    <source>
        <dbReference type="EMBL" id="TCS71666.1"/>
    </source>
</evidence>
<evidence type="ECO:0000256" key="9">
    <source>
        <dbReference type="ARBA" id="ARBA00023136"/>
    </source>
</evidence>
<evidence type="ECO:0000256" key="5">
    <source>
        <dbReference type="ARBA" id="ARBA00022741"/>
    </source>
</evidence>
<dbReference type="Pfam" id="PF00072">
    <property type="entry name" value="Response_reg"/>
    <property type="match status" value="1"/>
</dbReference>
<dbReference type="Proteomes" id="UP000295135">
    <property type="component" value="Unassembled WGS sequence"/>
</dbReference>
<comment type="caution">
    <text evidence="14">The sequence shown here is derived from an EMBL/GenBank/DDBJ whole genome shotgun (WGS) entry which is preliminary data.</text>
</comment>
<dbReference type="PANTHER" id="PTHR45339:SF1">
    <property type="entry name" value="HYBRID SIGNAL TRANSDUCTION HISTIDINE KINASE J"/>
    <property type="match status" value="1"/>
</dbReference>
<comment type="subcellular location">
    <subcellularLocation>
        <location evidence="1">Cell membrane</location>
        <topology evidence="1">Multi-pass membrane protein</topology>
    </subcellularLocation>
</comment>
<dbReference type="SMART" id="SM00448">
    <property type="entry name" value="REC"/>
    <property type="match status" value="1"/>
</dbReference>
<protein>
    <submittedName>
        <fullName evidence="14">Hpt domain-containing protein</fullName>
    </submittedName>
</protein>
<keyword evidence="15" id="KW-1185">Reference proteome</keyword>
<dbReference type="AlphaFoldDB" id="A0A4R3JUV5"/>
<dbReference type="GO" id="GO:0000160">
    <property type="term" value="P:phosphorelay signal transduction system"/>
    <property type="evidence" value="ECO:0007669"/>
    <property type="project" value="UniProtKB-KW"/>
</dbReference>
<evidence type="ECO:0000256" key="3">
    <source>
        <dbReference type="ARBA" id="ARBA00022553"/>
    </source>
</evidence>
<evidence type="ECO:0000256" key="2">
    <source>
        <dbReference type="ARBA" id="ARBA00022475"/>
    </source>
</evidence>
<organism evidence="14 15">
    <name type="scientific">Sulfuritortus calidifontis</name>
    <dbReference type="NCBI Taxonomy" id="1914471"/>
    <lineage>
        <taxon>Bacteria</taxon>
        <taxon>Pseudomonadati</taxon>
        <taxon>Pseudomonadota</taxon>
        <taxon>Betaproteobacteria</taxon>
        <taxon>Nitrosomonadales</taxon>
        <taxon>Thiobacillaceae</taxon>
        <taxon>Sulfuritortus</taxon>
    </lineage>
</organism>
<dbReference type="InterPro" id="IPR008207">
    <property type="entry name" value="Sig_transdc_His_kin_Hpt_dom"/>
</dbReference>
<evidence type="ECO:0000256" key="8">
    <source>
        <dbReference type="ARBA" id="ARBA00023012"/>
    </source>
</evidence>
<keyword evidence="5" id="KW-0547">Nucleotide-binding</keyword>
<feature type="domain" description="Response regulatory" evidence="12">
    <location>
        <begin position="6"/>
        <end position="124"/>
    </location>
</feature>
<dbReference type="Gene3D" id="1.20.120.160">
    <property type="entry name" value="HPT domain"/>
    <property type="match status" value="1"/>
</dbReference>
<proteinExistence type="predicted"/>
<sequence>MSKPIKILLAEDNPVNQKVAVRMLEKAGHSVTVAEDGEQTLAAWRHETFDLILMDVMMPNLNGLEATEQIRREEAGSGRHIPIIALTANAMQGDREKCLAAGMDSYLPKPIRFDMLQAEIDAVLAPRLVPAAAQTAATSTGQSDLPIFDRADALDRIGGDEELLHGLLDIFIAEYDNYIGNIDRAYAAENWPDFVRAAHTVKGALGTISATRAQKKAEALEFAAKAGEQARYATLIADLKQALADFKAEIGK</sequence>
<dbReference type="Pfam" id="PF01627">
    <property type="entry name" value="Hpt"/>
    <property type="match status" value="1"/>
</dbReference>
<feature type="modified residue" description="Phosphohistidine" evidence="10">
    <location>
        <position position="199"/>
    </location>
</feature>
<keyword evidence="8" id="KW-0902">Two-component regulatory system</keyword>
<dbReference type="GO" id="GO:0005524">
    <property type="term" value="F:ATP binding"/>
    <property type="evidence" value="ECO:0007669"/>
    <property type="project" value="UniProtKB-KW"/>
</dbReference>
<reference evidence="14 15" key="1">
    <citation type="submission" date="2019-03" db="EMBL/GenBank/DDBJ databases">
        <title>Genomic Encyclopedia of Type Strains, Phase IV (KMG-IV): sequencing the most valuable type-strain genomes for metagenomic binning, comparative biology and taxonomic classification.</title>
        <authorList>
            <person name="Goeker M."/>
        </authorList>
    </citation>
    <scope>NUCLEOTIDE SEQUENCE [LARGE SCALE GENOMIC DNA]</scope>
    <source>
        <strain evidence="14 15">DSM 103923</strain>
    </source>
</reference>
<dbReference type="OrthoDB" id="9801101at2"/>
<feature type="modified residue" description="4-aspartylphosphate" evidence="11">
    <location>
        <position position="55"/>
    </location>
</feature>
<keyword evidence="4" id="KW-0812">Transmembrane</keyword>
<evidence type="ECO:0000256" key="6">
    <source>
        <dbReference type="ARBA" id="ARBA00022840"/>
    </source>
</evidence>
<keyword evidence="7" id="KW-1133">Transmembrane helix</keyword>
<evidence type="ECO:0000313" key="15">
    <source>
        <dbReference type="Proteomes" id="UP000295135"/>
    </source>
</evidence>
<dbReference type="RefSeq" id="WP_126460423.1">
    <property type="nucleotide sequence ID" value="NZ_AP018721.1"/>
</dbReference>
<dbReference type="CDD" id="cd00088">
    <property type="entry name" value="HPT"/>
    <property type="match status" value="1"/>
</dbReference>
<evidence type="ECO:0000256" key="10">
    <source>
        <dbReference type="PROSITE-ProRule" id="PRU00110"/>
    </source>
</evidence>
<dbReference type="Gene3D" id="3.40.50.2300">
    <property type="match status" value="1"/>
</dbReference>